<reference evidence="1" key="1">
    <citation type="submission" date="2023-08" db="EMBL/GenBank/DDBJ databases">
        <authorList>
            <person name="Alioto T."/>
            <person name="Alioto T."/>
            <person name="Gomez Garrido J."/>
        </authorList>
    </citation>
    <scope>NUCLEOTIDE SEQUENCE</scope>
</reference>
<dbReference type="EMBL" id="OX597832">
    <property type="protein sequence ID" value="CAI9736626.1"/>
    <property type="molecule type" value="Genomic_DNA"/>
</dbReference>
<keyword evidence="2" id="KW-1185">Reference proteome</keyword>
<organism evidence="1 2">
    <name type="scientific">Octopus vulgaris</name>
    <name type="common">Common octopus</name>
    <dbReference type="NCBI Taxonomy" id="6645"/>
    <lineage>
        <taxon>Eukaryota</taxon>
        <taxon>Metazoa</taxon>
        <taxon>Spiralia</taxon>
        <taxon>Lophotrochozoa</taxon>
        <taxon>Mollusca</taxon>
        <taxon>Cephalopoda</taxon>
        <taxon>Coleoidea</taxon>
        <taxon>Octopodiformes</taxon>
        <taxon>Octopoda</taxon>
        <taxon>Incirrata</taxon>
        <taxon>Octopodidae</taxon>
        <taxon>Octopus</taxon>
    </lineage>
</organism>
<sequence>MSRNICSHRSGTCIAAKNVIKKYKRKYRIAGDNSMNMVWLSYLKFLEMFSKDLREYAAQNQIKKYTPAQINKLYVDKMEKYKI</sequence>
<evidence type="ECO:0000313" key="1">
    <source>
        <dbReference type="EMBL" id="CAI9736626.1"/>
    </source>
</evidence>
<evidence type="ECO:0000313" key="2">
    <source>
        <dbReference type="Proteomes" id="UP001162480"/>
    </source>
</evidence>
<gene>
    <name evidence="1" type="ORF">OCTVUL_1B020094</name>
</gene>
<dbReference type="Proteomes" id="UP001162480">
    <property type="component" value="Chromosome 19"/>
</dbReference>
<name>A0AA36FF17_OCTVU</name>
<accession>A0AA36FF17</accession>
<dbReference type="AlphaFoldDB" id="A0AA36FF17"/>
<protein>
    <submittedName>
        <fullName evidence="1">Uncharacterized protein</fullName>
    </submittedName>
</protein>
<proteinExistence type="predicted"/>